<proteinExistence type="predicted"/>
<evidence type="ECO:0000256" key="2">
    <source>
        <dbReference type="SAM" id="MobiDB-lite"/>
    </source>
</evidence>
<feature type="region of interest" description="Disordered" evidence="2">
    <location>
        <begin position="55"/>
        <end position="133"/>
    </location>
</feature>
<feature type="region of interest" description="Disordered" evidence="2">
    <location>
        <begin position="1135"/>
        <end position="1237"/>
    </location>
</feature>
<feature type="region of interest" description="Disordered" evidence="2">
    <location>
        <begin position="1"/>
        <end position="35"/>
    </location>
</feature>
<feature type="region of interest" description="Disordered" evidence="2">
    <location>
        <begin position="723"/>
        <end position="751"/>
    </location>
</feature>
<feature type="region of interest" description="Disordered" evidence="2">
    <location>
        <begin position="375"/>
        <end position="412"/>
    </location>
</feature>
<name>A0AAW0EVH2_9TRYP</name>
<evidence type="ECO:0008006" key="5">
    <source>
        <dbReference type="Google" id="ProtNLM"/>
    </source>
</evidence>
<sequence>MHARPSPQTLPSLRRPPPLSSPAPAHSLTDGARRGTAPPAAIAVLVGDVEAAAATATATAAATPATPASPLPGQTYGHPWNTPATLHSLASSSSAFTRHPRESPATARVAELKTPTQPPPRRPSPRATAAPALSAPTAAAVLSLSSSHIAGVGTPALTPPESAATATAMRAERLRELEGFLQQRGGRRTPLTERHAVMQKGLAMVPLLYPALATVAEAVQRYTEDVATALHRAAAEKSEALQRQEAALYEQFETFFEGKIRDLVLARQQAEAQARAEHAAAFALREERDAELTAAKEELVQRMNACEKTEDQFRDFRHLIASVFQTNEQLSLRIEQLEELLARHRIDLPPASAEMTAFLTSSEGHAALGARASRVDGGGAEDEDGNGDHESPRDGGGGGGGGARRSGAGRGKSHTIPIQFMAAAKQELVSSRLTLQEELLHSAFDDRSAYRMRIAGLTQQNLDLNFNVSELEEKVRDLYTYIHEKRFVPQVDENGNEVVLLTPRPREVPLALQTELGVELRHSTANILSELSTIAINLKHQLNSALLRARQLHTLSTWLDEGHETAGGSGGGVGGMLERVSEAAVIPVFPVSAWASVPHFLRTTVTPDVPNYFWTEAQTACILHNFFTAYNAIRRRARFVRDPKMLAPRVYQLFEHREVVLTRLDAVKEEVAESEELVPFGYVVTQFARDVLMNLSPQNVQEQLPLVLPGTVALRFPKATIVTPSHDSSRHDGGSGGAPRQRSPPANDGRVVRDCPWAEAAPVPELELARFTYNLWYAAIRHRPAQPLCELFLQLVDGQMPIETFAMTETVLGRVRRRIERLDGERTRRYAYPRLVKGVVTAVADMDATSGLRAVQAVAQTFEANHMPLYGGAIGTVALFADETYCMRETPTVSLDKEAARRAASGATAKGTAAAAAVVAAAQAVRTPLPASMITHEVPLPTSFTAASPPSMLPPIGATCIVRFCRHLVQDTLERLYTRVEATLCPLVEESEVVLGLYLLSLPRAKAALASLDDVTRQESIHAVLVGAVEPGETGAPARVTIGRISAAALAGAQLTAEAADLLGVRGVSHDYMDLLQSRKGVVEERRTAERHVTTRMVDKAVQSLPRFKTSTHFPFRAQDATWIGEAAAAAGIDGTHSNAATPSRRPPSAATSARGGGSAGGAAKRDGKKVVKRKTTEAIVPRRNGYVAVQGGSENTNTKARASLSTKRRSTRRASPANSASVEGGGRPASAKDTEADGVSAAEALLAASEEGELVEWYSLRHALRRTLPALPWQIFQPDEYEQEKAATESLSASAAAALQDAPVLTAEEVEPPH</sequence>
<comment type="caution">
    <text evidence="3">The sequence shown here is derived from an EMBL/GenBank/DDBJ whole genome shotgun (WGS) entry which is preliminary data.</text>
</comment>
<feature type="compositionally biased region" description="Low complexity" evidence="2">
    <location>
        <begin position="86"/>
        <end position="95"/>
    </location>
</feature>
<accession>A0AAW0EVH2</accession>
<dbReference type="EMBL" id="JAECZO010000096">
    <property type="protein sequence ID" value="KAK7197127.1"/>
    <property type="molecule type" value="Genomic_DNA"/>
</dbReference>
<keyword evidence="4" id="KW-1185">Reference proteome</keyword>
<feature type="compositionally biased region" description="Gly residues" evidence="2">
    <location>
        <begin position="394"/>
        <end position="410"/>
    </location>
</feature>
<feature type="compositionally biased region" description="Low complexity" evidence="2">
    <location>
        <begin position="1140"/>
        <end position="1154"/>
    </location>
</feature>
<dbReference type="Proteomes" id="UP001430356">
    <property type="component" value="Unassembled WGS sequence"/>
</dbReference>
<gene>
    <name evidence="3" type="ORF">NESM_000657900</name>
</gene>
<evidence type="ECO:0000313" key="3">
    <source>
        <dbReference type="EMBL" id="KAK7197127.1"/>
    </source>
</evidence>
<feature type="compositionally biased region" description="Low complexity" evidence="2">
    <location>
        <begin position="1"/>
        <end position="13"/>
    </location>
</feature>
<reference evidence="3 4" key="1">
    <citation type="journal article" date="2021" name="MBio">
        <title>A New Model Trypanosomatid, Novymonas esmeraldas: Genomic Perception of Its 'Candidatus Pandoraea novymonadis' Endosymbiont.</title>
        <authorList>
            <person name="Zakharova A."/>
            <person name="Saura A."/>
            <person name="Butenko A."/>
            <person name="Podesvova L."/>
            <person name="Warmusova S."/>
            <person name="Kostygov A.Y."/>
            <person name="Nenarokova A."/>
            <person name="Lukes J."/>
            <person name="Opperdoes F.R."/>
            <person name="Yurchenko V."/>
        </authorList>
    </citation>
    <scope>NUCLEOTIDE SEQUENCE [LARGE SCALE GENOMIC DNA]</scope>
    <source>
        <strain evidence="3 4">E262AT.01</strain>
    </source>
</reference>
<organism evidence="3 4">
    <name type="scientific">Novymonas esmeraldas</name>
    <dbReference type="NCBI Taxonomy" id="1808958"/>
    <lineage>
        <taxon>Eukaryota</taxon>
        <taxon>Discoba</taxon>
        <taxon>Euglenozoa</taxon>
        <taxon>Kinetoplastea</taxon>
        <taxon>Metakinetoplastina</taxon>
        <taxon>Trypanosomatida</taxon>
        <taxon>Trypanosomatidae</taxon>
        <taxon>Novymonas</taxon>
    </lineage>
</organism>
<protein>
    <recommendedName>
        <fullName evidence="5">DUF4456 domain-containing protein</fullName>
    </recommendedName>
</protein>
<feature type="compositionally biased region" description="Polar residues" evidence="2">
    <location>
        <begin position="1193"/>
        <end position="1206"/>
    </location>
</feature>
<feature type="coiled-coil region" evidence="1">
    <location>
        <begin position="292"/>
        <end position="347"/>
    </location>
</feature>
<evidence type="ECO:0000256" key="1">
    <source>
        <dbReference type="SAM" id="Coils"/>
    </source>
</evidence>
<feature type="compositionally biased region" description="Low complexity" evidence="2">
    <location>
        <begin position="55"/>
        <end position="68"/>
    </location>
</feature>
<evidence type="ECO:0000313" key="4">
    <source>
        <dbReference type="Proteomes" id="UP001430356"/>
    </source>
</evidence>
<keyword evidence="1" id="KW-0175">Coiled coil</keyword>